<keyword evidence="5" id="KW-1185">Reference proteome</keyword>
<dbReference type="PROSITE" id="PS50297">
    <property type="entry name" value="ANK_REP_REGION"/>
    <property type="match status" value="1"/>
</dbReference>
<keyword evidence="2 3" id="KW-0040">ANK repeat</keyword>
<dbReference type="InterPro" id="IPR002110">
    <property type="entry name" value="Ankyrin_rpt"/>
</dbReference>
<evidence type="ECO:0000313" key="6">
    <source>
        <dbReference type="WBParaSite" id="ASIM_0000147501-mRNA-1"/>
    </source>
</evidence>
<name>A0A0M3J1S2_ANISI</name>
<dbReference type="PROSITE" id="PS50088">
    <property type="entry name" value="ANK_REPEAT"/>
    <property type="match status" value="1"/>
</dbReference>
<dbReference type="SMART" id="SM00248">
    <property type="entry name" value="ANK"/>
    <property type="match status" value="2"/>
</dbReference>
<evidence type="ECO:0000256" key="3">
    <source>
        <dbReference type="PROSITE-ProRule" id="PRU00023"/>
    </source>
</evidence>
<evidence type="ECO:0000256" key="1">
    <source>
        <dbReference type="ARBA" id="ARBA00022737"/>
    </source>
</evidence>
<dbReference type="GO" id="GO:0004842">
    <property type="term" value="F:ubiquitin-protein transferase activity"/>
    <property type="evidence" value="ECO:0007669"/>
    <property type="project" value="TreeGrafter"/>
</dbReference>
<gene>
    <name evidence="4" type="ORF">ASIM_LOCUS1355</name>
</gene>
<dbReference type="GO" id="GO:0085020">
    <property type="term" value="P:protein K6-linked ubiquitination"/>
    <property type="evidence" value="ECO:0007669"/>
    <property type="project" value="TreeGrafter"/>
</dbReference>
<dbReference type="OrthoDB" id="542841at2759"/>
<evidence type="ECO:0000256" key="2">
    <source>
        <dbReference type="ARBA" id="ARBA00023043"/>
    </source>
</evidence>
<dbReference type="EMBL" id="UYRR01001388">
    <property type="protein sequence ID" value="VDK18676.1"/>
    <property type="molecule type" value="Genomic_DNA"/>
</dbReference>
<keyword evidence="1" id="KW-0677">Repeat</keyword>
<dbReference type="AlphaFoldDB" id="A0A0M3J1S2"/>
<dbReference type="Proteomes" id="UP000267096">
    <property type="component" value="Unassembled WGS sequence"/>
</dbReference>
<dbReference type="Gene3D" id="1.25.40.20">
    <property type="entry name" value="Ankyrin repeat-containing domain"/>
    <property type="match status" value="1"/>
</dbReference>
<evidence type="ECO:0000313" key="5">
    <source>
        <dbReference type="Proteomes" id="UP000267096"/>
    </source>
</evidence>
<evidence type="ECO:0000313" key="4">
    <source>
        <dbReference type="EMBL" id="VDK18676.1"/>
    </source>
</evidence>
<accession>A0A0M3J1S2</accession>
<dbReference type="GO" id="GO:0031436">
    <property type="term" value="C:BRCA1-BARD1 complex"/>
    <property type="evidence" value="ECO:0007669"/>
    <property type="project" value="TreeGrafter"/>
</dbReference>
<dbReference type="Pfam" id="PF12796">
    <property type="entry name" value="Ank_2"/>
    <property type="match status" value="1"/>
</dbReference>
<feature type="repeat" description="ANK" evidence="3">
    <location>
        <begin position="61"/>
        <end position="93"/>
    </location>
</feature>
<dbReference type="PANTHER" id="PTHR24171:SF8">
    <property type="entry name" value="BRCA1-ASSOCIATED RING DOMAIN PROTEIN 1"/>
    <property type="match status" value="1"/>
</dbReference>
<reference evidence="4 5" key="2">
    <citation type="submission" date="2018-11" db="EMBL/GenBank/DDBJ databases">
        <authorList>
            <consortium name="Pathogen Informatics"/>
        </authorList>
    </citation>
    <scope>NUCLEOTIDE SEQUENCE [LARGE SCALE GENOMIC DNA]</scope>
</reference>
<dbReference type="WBParaSite" id="ASIM_0000147501-mRNA-1">
    <property type="protein sequence ID" value="ASIM_0000147501-mRNA-1"/>
    <property type="gene ID" value="ASIM_0000147501"/>
</dbReference>
<dbReference type="PANTHER" id="PTHR24171">
    <property type="entry name" value="ANKYRIN REPEAT DOMAIN-CONTAINING PROTEIN 39-RELATED"/>
    <property type="match status" value="1"/>
</dbReference>
<reference evidence="6" key="1">
    <citation type="submission" date="2017-02" db="UniProtKB">
        <authorList>
            <consortium name="WormBaseParasite"/>
        </authorList>
    </citation>
    <scope>IDENTIFICATION</scope>
</reference>
<dbReference type="GO" id="GO:0070531">
    <property type="term" value="C:BRCA1-A complex"/>
    <property type="evidence" value="ECO:0007669"/>
    <property type="project" value="TreeGrafter"/>
</dbReference>
<protein>
    <submittedName>
        <fullName evidence="6">ANK_REP_REGION domain-containing protein</fullName>
    </submittedName>
</protein>
<proteinExistence type="predicted"/>
<sequence>MCAIRSKSIDCIRALRNAGAHLTWKSVDLGIEMCLASSSEDLKTLSAWVAAGVDPNQADYDGRTALHIAVENGSKEIVEYLLKNGANPEAADKFGNTPMSRAIAQDDAEVMQMLRTLHGPSPLPSILFAFNDSQRSSPSL</sequence>
<dbReference type="InterPro" id="IPR036770">
    <property type="entry name" value="Ankyrin_rpt-contain_sf"/>
</dbReference>
<organism evidence="6">
    <name type="scientific">Anisakis simplex</name>
    <name type="common">Herring worm</name>
    <dbReference type="NCBI Taxonomy" id="6269"/>
    <lineage>
        <taxon>Eukaryota</taxon>
        <taxon>Metazoa</taxon>
        <taxon>Ecdysozoa</taxon>
        <taxon>Nematoda</taxon>
        <taxon>Chromadorea</taxon>
        <taxon>Rhabditida</taxon>
        <taxon>Spirurina</taxon>
        <taxon>Ascaridomorpha</taxon>
        <taxon>Ascaridoidea</taxon>
        <taxon>Anisakidae</taxon>
        <taxon>Anisakis</taxon>
        <taxon>Anisakis simplex complex</taxon>
    </lineage>
</organism>
<dbReference type="SUPFAM" id="SSF48403">
    <property type="entry name" value="Ankyrin repeat"/>
    <property type="match status" value="1"/>
</dbReference>